<reference evidence="2" key="1">
    <citation type="submission" date="2016-04" db="EMBL/GenBank/DDBJ databases">
        <title>Cephalotus genome sequencing.</title>
        <authorList>
            <person name="Fukushima K."/>
            <person name="Hasebe M."/>
            <person name="Fang X."/>
        </authorList>
    </citation>
    <scope>NUCLEOTIDE SEQUENCE [LARGE SCALE GENOMIC DNA]</scope>
    <source>
        <strain evidence="2">cv. St1</strain>
    </source>
</reference>
<proteinExistence type="predicted"/>
<comment type="caution">
    <text evidence="1">The sequence shown here is derived from an EMBL/GenBank/DDBJ whole genome shotgun (WGS) entry which is preliminary data.</text>
</comment>
<protein>
    <submittedName>
        <fullName evidence="1">Uncharacterized protein</fullName>
    </submittedName>
</protein>
<keyword evidence="2" id="KW-1185">Reference proteome</keyword>
<evidence type="ECO:0000313" key="1">
    <source>
        <dbReference type="EMBL" id="GAV62567.1"/>
    </source>
</evidence>
<dbReference type="Proteomes" id="UP000187406">
    <property type="component" value="Unassembled WGS sequence"/>
</dbReference>
<accession>A0A1Q3B3J6</accession>
<gene>
    <name evidence="1" type="ORF">CFOL_v3_06090</name>
</gene>
<organism evidence="1 2">
    <name type="scientific">Cephalotus follicularis</name>
    <name type="common">Albany pitcher plant</name>
    <dbReference type="NCBI Taxonomy" id="3775"/>
    <lineage>
        <taxon>Eukaryota</taxon>
        <taxon>Viridiplantae</taxon>
        <taxon>Streptophyta</taxon>
        <taxon>Embryophyta</taxon>
        <taxon>Tracheophyta</taxon>
        <taxon>Spermatophyta</taxon>
        <taxon>Magnoliopsida</taxon>
        <taxon>eudicotyledons</taxon>
        <taxon>Gunneridae</taxon>
        <taxon>Pentapetalae</taxon>
        <taxon>rosids</taxon>
        <taxon>fabids</taxon>
        <taxon>Oxalidales</taxon>
        <taxon>Cephalotaceae</taxon>
        <taxon>Cephalotus</taxon>
    </lineage>
</organism>
<dbReference type="AlphaFoldDB" id="A0A1Q3B3J6"/>
<dbReference type="InParanoid" id="A0A1Q3B3J6"/>
<sequence>MICEERLCVGDVTLGGGLVLERSVTKLRHSDRCSPELRWRTDKFLLPFYVVLCSVCAMKMERKRRNSCKICVFSLFLGNPRERAYGEDQNFTPCAGRANLGHDSIRSIDTIVGLKI</sequence>
<evidence type="ECO:0000313" key="2">
    <source>
        <dbReference type="Proteomes" id="UP000187406"/>
    </source>
</evidence>
<dbReference type="EMBL" id="BDDD01000261">
    <property type="protein sequence ID" value="GAV62567.1"/>
    <property type="molecule type" value="Genomic_DNA"/>
</dbReference>
<name>A0A1Q3B3J6_CEPFO</name>